<keyword evidence="7 9" id="KW-0472">Membrane</keyword>
<dbReference type="PANTHER" id="PTHR31618">
    <property type="entry name" value="MECHANOSENSITIVE ION CHANNEL PROTEIN 5"/>
    <property type="match status" value="1"/>
</dbReference>
<evidence type="ECO:0000313" key="13">
    <source>
        <dbReference type="EMBL" id="GMH23649.1"/>
    </source>
</evidence>
<sequence>MEFSLKKSFKSHGSYKHSHKISACEDDDGIQEDQHPILFEHHQQQYISYINDNRIGEEVIVKVDAAEGEYDSNNGNFLNKMGSSNKTWRESRYGGFWGENDRDSSGGDACISNEFSFQRMGGSGGRGGSNDGGKPVDPPSKLIGQFLEQQKNAGEMSLDMDLEMEELRNDRRSFLPPLPPENASRMSNSQTPNSSSIYNDGSREIRVSFQERAPDHNRRRSMAFNDVGDASSSSSTDEESIDGSKPDGHQSTTASSGRDNAEVLRCTSNRTFQRVPTLSRTKTKSRLIDPPAQLRQPSGRIPKSGPLRSGMQGKCGGEDDEDDPLFGEDLPEEYKRDKVSTLIVLEWVSLILLVAAVICSLVIPVFRGKKLWKLQLWKWEVLVLVLICGRLVSGWGIRVIVFFVERNFLLRKRVLYFVYGLRKAVQNCIWLSLVLLTWHFLFDSRVRREADNEVLEYVTKILVCFLVGAFIWLLKTLIIKVLASSFHVKAFFDRIQESLFNQFVIETLSGPPSYEILRGKEEEEKAMAEVEMLRNAGAAVPPELTASFFPHAMSSKVSGSGPIPKSPTATNSRVSGPISLKKDEGITMDHLHRLNQKNVSAWNMKRLMKIVRHGALTTLDEQLLDTTCEDESVMQIRSEVEAKAAARKIFRNVARPRARYIYLEDLMRFMREDEAGKTMSLFEGASESERISKSSLKNWVVNAFRERRAIALTLNDTKTAVNKLHQMVNILVGVIIFIISLIILNIATSKLLFFASSQIVLVAFIFGNTCKNIFESIIFLFVVHPFDVGDRCEIEGVQMLVEEMNILTTVFLRYDNNKVVYPNSVLLMKPISNYYRSPDAGDAVEFHFHISTPPEKVALIRQRILSYIESKKEHWYPAPMFILKDIENLNLIRVALWLQHRINSQDIAERWSRRALLLEECVKVFRELDVEYRVLAGSINIRSLPPITYAKCPSNSTSATEGEKERDHIADMLRSE</sequence>
<evidence type="ECO:0000256" key="9">
    <source>
        <dbReference type="PIRNR" id="PIRNR017209"/>
    </source>
</evidence>
<feature type="compositionally biased region" description="Polar residues" evidence="10">
    <location>
        <begin position="184"/>
        <end position="199"/>
    </location>
</feature>
<feature type="compositionally biased region" description="Low complexity" evidence="10">
    <location>
        <begin position="226"/>
        <end position="235"/>
    </location>
</feature>
<reference evidence="13" key="1">
    <citation type="submission" date="2023-05" db="EMBL/GenBank/DDBJ databases">
        <title>Nepenthes gracilis genome sequencing.</title>
        <authorList>
            <person name="Fukushima K."/>
        </authorList>
    </citation>
    <scope>NUCLEOTIDE SEQUENCE</scope>
    <source>
        <strain evidence="13">SING2019-196</strain>
    </source>
</reference>
<keyword evidence="5 11" id="KW-1133">Transmembrane helix</keyword>
<feature type="domain" description="Mechanosensitive ion channel MscS" evidence="12">
    <location>
        <begin position="769"/>
        <end position="835"/>
    </location>
</feature>
<protein>
    <recommendedName>
        <fullName evidence="9">Mechanosensitive ion channel protein</fullName>
    </recommendedName>
</protein>
<gene>
    <name evidence="13" type="ORF">Nepgr_025492</name>
</gene>
<keyword evidence="6" id="KW-0406">Ion transport</keyword>
<feature type="transmembrane region" description="Helical" evidence="11">
    <location>
        <begin position="727"/>
        <end position="746"/>
    </location>
</feature>
<feature type="transmembrane region" description="Helical" evidence="11">
    <location>
        <begin position="344"/>
        <end position="366"/>
    </location>
</feature>
<feature type="compositionally biased region" description="Polar residues" evidence="10">
    <location>
        <begin position="249"/>
        <end position="258"/>
    </location>
</feature>
<feature type="transmembrane region" description="Helical" evidence="11">
    <location>
        <begin position="381"/>
        <end position="404"/>
    </location>
</feature>
<evidence type="ECO:0000256" key="5">
    <source>
        <dbReference type="ARBA" id="ARBA00022989"/>
    </source>
</evidence>
<organism evidence="13 14">
    <name type="scientific">Nepenthes gracilis</name>
    <name type="common">Slender pitcher plant</name>
    <dbReference type="NCBI Taxonomy" id="150966"/>
    <lineage>
        <taxon>Eukaryota</taxon>
        <taxon>Viridiplantae</taxon>
        <taxon>Streptophyta</taxon>
        <taxon>Embryophyta</taxon>
        <taxon>Tracheophyta</taxon>
        <taxon>Spermatophyta</taxon>
        <taxon>Magnoliopsida</taxon>
        <taxon>eudicotyledons</taxon>
        <taxon>Gunneridae</taxon>
        <taxon>Pentapetalae</taxon>
        <taxon>Caryophyllales</taxon>
        <taxon>Nepenthaceae</taxon>
        <taxon>Nepenthes</taxon>
    </lineage>
</organism>
<evidence type="ECO:0000256" key="2">
    <source>
        <dbReference type="ARBA" id="ARBA00008017"/>
    </source>
</evidence>
<evidence type="ECO:0000256" key="6">
    <source>
        <dbReference type="ARBA" id="ARBA00023065"/>
    </source>
</evidence>
<comment type="similarity">
    <text evidence="2 9">Belongs to the MscS (TC 1.A.23) family.</text>
</comment>
<dbReference type="InterPro" id="IPR023408">
    <property type="entry name" value="MscS_beta-dom_sf"/>
</dbReference>
<feature type="compositionally biased region" description="Basic and acidic residues" evidence="10">
    <location>
        <begin position="961"/>
        <end position="976"/>
    </location>
</feature>
<evidence type="ECO:0000256" key="10">
    <source>
        <dbReference type="SAM" id="MobiDB-lite"/>
    </source>
</evidence>
<feature type="region of interest" description="Disordered" evidence="10">
    <location>
        <begin position="172"/>
        <end position="322"/>
    </location>
</feature>
<evidence type="ECO:0000256" key="11">
    <source>
        <dbReference type="SAM" id="Phobius"/>
    </source>
</evidence>
<keyword evidence="8" id="KW-0407">Ion channel</keyword>
<keyword evidence="4 11" id="KW-0812">Transmembrane</keyword>
<dbReference type="InterPro" id="IPR006685">
    <property type="entry name" value="MscS_channel_2nd"/>
</dbReference>
<dbReference type="PANTHER" id="PTHR31618:SF1">
    <property type="entry name" value="EF-HAND DOMAIN-CONTAINING PROTEIN"/>
    <property type="match status" value="1"/>
</dbReference>
<dbReference type="InterPro" id="IPR016688">
    <property type="entry name" value="MscS-like_plants/fungi"/>
</dbReference>
<dbReference type="Gene3D" id="2.30.30.60">
    <property type="match status" value="1"/>
</dbReference>
<evidence type="ECO:0000256" key="4">
    <source>
        <dbReference type="ARBA" id="ARBA00022692"/>
    </source>
</evidence>
<dbReference type="GO" id="GO:0006820">
    <property type="term" value="P:monoatomic anion transport"/>
    <property type="evidence" value="ECO:0007669"/>
    <property type="project" value="TreeGrafter"/>
</dbReference>
<dbReference type="Proteomes" id="UP001279734">
    <property type="component" value="Unassembled WGS sequence"/>
</dbReference>
<dbReference type="GO" id="GO:0008381">
    <property type="term" value="F:mechanosensitive monoatomic ion channel activity"/>
    <property type="evidence" value="ECO:0007669"/>
    <property type="project" value="TreeGrafter"/>
</dbReference>
<dbReference type="GO" id="GO:0005886">
    <property type="term" value="C:plasma membrane"/>
    <property type="evidence" value="ECO:0007669"/>
    <property type="project" value="UniProtKB-UniRule"/>
</dbReference>
<accession>A0AAD3T6G8</accession>
<feature type="region of interest" description="Disordered" evidence="10">
    <location>
        <begin position="559"/>
        <end position="579"/>
    </location>
</feature>
<evidence type="ECO:0000256" key="3">
    <source>
        <dbReference type="ARBA" id="ARBA00022448"/>
    </source>
</evidence>
<dbReference type="Pfam" id="PF00924">
    <property type="entry name" value="MS_channel_2nd"/>
    <property type="match status" value="1"/>
</dbReference>
<name>A0AAD3T6G8_NEPGR</name>
<keyword evidence="14" id="KW-1185">Reference proteome</keyword>
<dbReference type="EMBL" id="BSYO01000026">
    <property type="protein sequence ID" value="GMH23649.1"/>
    <property type="molecule type" value="Genomic_DNA"/>
</dbReference>
<evidence type="ECO:0000313" key="14">
    <source>
        <dbReference type="Proteomes" id="UP001279734"/>
    </source>
</evidence>
<feature type="compositionally biased region" description="Gly residues" evidence="10">
    <location>
        <begin position="121"/>
        <end position="131"/>
    </location>
</feature>
<evidence type="ECO:0000256" key="8">
    <source>
        <dbReference type="ARBA" id="ARBA00023303"/>
    </source>
</evidence>
<feature type="region of interest" description="Disordered" evidence="10">
    <location>
        <begin position="953"/>
        <end position="976"/>
    </location>
</feature>
<dbReference type="PIRSF" id="PIRSF017209">
    <property type="entry name" value="Memb_At2g17000_prd"/>
    <property type="match status" value="1"/>
</dbReference>
<keyword evidence="3" id="KW-0813">Transport</keyword>
<comment type="subcellular location">
    <subcellularLocation>
        <location evidence="1">Membrane</location>
        <topology evidence="1">Multi-pass membrane protein</topology>
    </subcellularLocation>
</comment>
<proteinExistence type="inferred from homology"/>
<feature type="region of interest" description="Disordered" evidence="10">
    <location>
        <begin position="103"/>
        <end position="140"/>
    </location>
</feature>
<evidence type="ECO:0000256" key="1">
    <source>
        <dbReference type="ARBA" id="ARBA00004141"/>
    </source>
</evidence>
<dbReference type="FunFam" id="2.30.30.60:FF:000003">
    <property type="entry name" value="Predicted mechanosensitive ion channel"/>
    <property type="match status" value="1"/>
</dbReference>
<evidence type="ECO:0000259" key="12">
    <source>
        <dbReference type="Pfam" id="PF00924"/>
    </source>
</evidence>
<feature type="compositionally biased region" description="Polar residues" evidence="10">
    <location>
        <begin position="266"/>
        <end position="280"/>
    </location>
</feature>
<feature type="transmembrane region" description="Helical" evidence="11">
    <location>
        <begin position="752"/>
        <end position="770"/>
    </location>
</feature>
<dbReference type="SUPFAM" id="SSF50182">
    <property type="entry name" value="Sm-like ribonucleoproteins"/>
    <property type="match status" value="1"/>
</dbReference>
<comment type="caution">
    <text evidence="13">The sequence shown here is derived from an EMBL/GenBank/DDBJ whole genome shotgun (WGS) entry which is preliminary data.</text>
</comment>
<feature type="transmembrane region" description="Helical" evidence="11">
    <location>
        <begin position="424"/>
        <end position="442"/>
    </location>
</feature>
<evidence type="ECO:0000256" key="7">
    <source>
        <dbReference type="ARBA" id="ARBA00023136"/>
    </source>
</evidence>
<dbReference type="GO" id="GO:0050982">
    <property type="term" value="P:detection of mechanical stimulus"/>
    <property type="evidence" value="ECO:0007669"/>
    <property type="project" value="UniProtKB-ARBA"/>
</dbReference>
<dbReference type="InterPro" id="IPR010920">
    <property type="entry name" value="LSM_dom_sf"/>
</dbReference>
<feature type="transmembrane region" description="Helical" evidence="11">
    <location>
        <begin position="454"/>
        <end position="474"/>
    </location>
</feature>
<dbReference type="AlphaFoldDB" id="A0AAD3T6G8"/>